<dbReference type="Proteomes" id="UP000184203">
    <property type="component" value="Unassembled WGS sequence"/>
</dbReference>
<evidence type="ECO:0000259" key="2">
    <source>
        <dbReference type="Pfam" id="PF04909"/>
    </source>
</evidence>
<dbReference type="Pfam" id="PF04909">
    <property type="entry name" value="Amidohydro_2"/>
    <property type="match status" value="1"/>
</dbReference>
<keyword evidence="3" id="KW-0378">Hydrolase</keyword>
<dbReference type="InterPro" id="IPR006680">
    <property type="entry name" value="Amidohydro-rel"/>
</dbReference>
<sequence length="277" mass="30338">MAVSGTIDAHVHLMPPRLMAAIRKSLSAEAGWTFDHPTEREAMEAELRAAGIDRYIALPYAHKPDMAAELNGWVLAAAEDSAMAVPFATVHGDDDVAAVVRAAFEAGAGGLKFQCPVQECGPADPRLDPAFELAAEYDRSIVFHAGTAPMFESSPHVGADQFEQFVESYPEVRACAAHMGTFEADAFMEFAREHEQVFLDTTMALSPRSADVLGFDPSEIGDDQLAELSESVMFGTDFPNVPYPYEAERRGLIERELSEAVYADVFRRTAERFLGER</sequence>
<dbReference type="Proteomes" id="UP000003751">
    <property type="component" value="Unassembled WGS sequence"/>
</dbReference>
<name>E7QVZ9_HALPU</name>
<protein>
    <submittedName>
        <fullName evidence="3">Amidohydrolase 2</fullName>
    </submittedName>
</protein>
<dbReference type="Gene3D" id="3.20.20.140">
    <property type="entry name" value="Metal-dependent hydrolases"/>
    <property type="match status" value="1"/>
</dbReference>
<dbReference type="AlphaFoldDB" id="E7QVZ9"/>
<dbReference type="STRING" id="797209.GCA_000376445_03497"/>
<dbReference type="GO" id="GO:0019748">
    <property type="term" value="P:secondary metabolic process"/>
    <property type="evidence" value="ECO:0007669"/>
    <property type="project" value="TreeGrafter"/>
</dbReference>
<dbReference type="SUPFAM" id="SSF51556">
    <property type="entry name" value="Metallo-dependent hydrolases"/>
    <property type="match status" value="1"/>
</dbReference>
<dbReference type="OrthoDB" id="34429at2157"/>
<dbReference type="InterPro" id="IPR032466">
    <property type="entry name" value="Metal_Hydrolase"/>
</dbReference>
<dbReference type="GO" id="GO:0005737">
    <property type="term" value="C:cytoplasm"/>
    <property type="evidence" value="ECO:0007669"/>
    <property type="project" value="TreeGrafter"/>
</dbReference>
<dbReference type="PANTHER" id="PTHR21240">
    <property type="entry name" value="2-AMINO-3-CARBOXYLMUCONATE-6-SEMIALDEHYDE DECARBOXYLASE"/>
    <property type="match status" value="1"/>
</dbReference>
<reference evidence="3 5" key="1">
    <citation type="journal article" date="2014" name="ISME J.">
        <title>Trehalose/2-sulfotrehalose biosynthesis and glycine-betaine uptake are widely spread mechanisms for osmoadaptation in the Halobacteriales.</title>
        <authorList>
            <person name="Youssef N.H."/>
            <person name="Savage-Ashlock K.N."/>
            <person name="McCully A.L."/>
            <person name="Luedtke B."/>
            <person name="Shaw E.I."/>
            <person name="Hoff W.D."/>
            <person name="Elshahed M.S."/>
        </authorList>
    </citation>
    <scope>NUCLEOTIDE SEQUENCE [LARGE SCALE GENOMIC DNA]</scope>
    <source>
        <strain evidence="3 5">DX253</strain>
    </source>
</reference>
<dbReference type="RefSeq" id="WP_007981100.1">
    <property type="nucleotide sequence ID" value="NZ_AEMG01000015.1"/>
</dbReference>
<evidence type="ECO:0000313" key="4">
    <source>
        <dbReference type="EMBL" id="SHL00245.1"/>
    </source>
</evidence>
<dbReference type="eggNOG" id="arCOG01931">
    <property type="taxonomic scope" value="Archaea"/>
</dbReference>
<keyword evidence="6" id="KW-1185">Reference proteome</keyword>
<dbReference type="CDD" id="cd01292">
    <property type="entry name" value="metallo-dependent_hydrolases"/>
    <property type="match status" value="1"/>
</dbReference>
<dbReference type="EMBL" id="FRAN01000004">
    <property type="protein sequence ID" value="SHL00245.1"/>
    <property type="molecule type" value="Genomic_DNA"/>
</dbReference>
<evidence type="ECO:0000313" key="6">
    <source>
        <dbReference type="Proteomes" id="UP000184203"/>
    </source>
</evidence>
<keyword evidence="1" id="KW-0456">Lyase</keyword>
<dbReference type="EMBL" id="AEMG01000015">
    <property type="protein sequence ID" value="EFW91412.1"/>
    <property type="molecule type" value="Genomic_DNA"/>
</dbReference>
<dbReference type="InterPro" id="IPR032465">
    <property type="entry name" value="ACMSD"/>
</dbReference>
<reference evidence="6" key="3">
    <citation type="submission" date="2016-11" db="EMBL/GenBank/DDBJ databases">
        <authorList>
            <person name="Varghese N."/>
            <person name="Submissions S."/>
        </authorList>
    </citation>
    <scope>NUCLEOTIDE SEQUENCE [LARGE SCALE GENOMIC DNA]</scope>
    <source>
        <strain evidence="6">DX253</strain>
    </source>
</reference>
<feature type="domain" description="Amidohydrolase-related" evidence="2">
    <location>
        <begin position="7"/>
        <end position="275"/>
    </location>
</feature>
<organism evidence="3 5">
    <name type="scientific">Haladaptatus paucihalophilus DX253</name>
    <dbReference type="NCBI Taxonomy" id="797209"/>
    <lineage>
        <taxon>Archaea</taxon>
        <taxon>Methanobacteriati</taxon>
        <taxon>Methanobacteriota</taxon>
        <taxon>Stenosarchaea group</taxon>
        <taxon>Halobacteria</taxon>
        <taxon>Halobacteriales</taxon>
        <taxon>Haladaptataceae</taxon>
        <taxon>Haladaptatus</taxon>
    </lineage>
</organism>
<evidence type="ECO:0000256" key="1">
    <source>
        <dbReference type="ARBA" id="ARBA00023239"/>
    </source>
</evidence>
<dbReference type="GO" id="GO:0016787">
    <property type="term" value="F:hydrolase activity"/>
    <property type="evidence" value="ECO:0007669"/>
    <property type="project" value="UniProtKB-KW"/>
</dbReference>
<dbReference type="PANTHER" id="PTHR21240:SF28">
    <property type="entry name" value="ISO-OROTATE DECARBOXYLASE (EUROFUNG)"/>
    <property type="match status" value="1"/>
</dbReference>
<gene>
    <name evidence="4" type="ORF">SAMN05444342_2703</name>
    <name evidence="3" type="ORF">ZOD2009_14936</name>
</gene>
<dbReference type="GO" id="GO:0016831">
    <property type="term" value="F:carboxy-lyase activity"/>
    <property type="evidence" value="ECO:0007669"/>
    <property type="project" value="InterPro"/>
</dbReference>
<accession>E7QVZ9</accession>
<reference evidence="4" key="2">
    <citation type="submission" date="2016-11" db="EMBL/GenBank/DDBJ databases">
        <authorList>
            <person name="Jaros S."/>
            <person name="Januszkiewicz K."/>
            <person name="Wedrychowicz H."/>
        </authorList>
    </citation>
    <scope>NUCLEOTIDE SEQUENCE [LARGE SCALE GENOMIC DNA]</scope>
    <source>
        <strain evidence="4">DX253</strain>
    </source>
</reference>
<dbReference type="PATRIC" id="fig|797209.4.peg.2946"/>
<evidence type="ECO:0000313" key="3">
    <source>
        <dbReference type="EMBL" id="EFW91412.1"/>
    </source>
</evidence>
<proteinExistence type="predicted"/>
<evidence type="ECO:0000313" key="5">
    <source>
        <dbReference type="Proteomes" id="UP000003751"/>
    </source>
</evidence>